<dbReference type="InterPro" id="IPR011333">
    <property type="entry name" value="SKP1/BTB/POZ_sf"/>
</dbReference>
<dbReference type="Proteomes" id="UP000014760">
    <property type="component" value="Unassembled WGS sequence"/>
</dbReference>
<dbReference type="EnsemblMetazoa" id="CapteT226110">
    <property type="protein sequence ID" value="CapteP226110"/>
    <property type="gene ID" value="CapteG226110"/>
</dbReference>
<evidence type="ECO:0000313" key="4">
    <source>
        <dbReference type="Proteomes" id="UP000014760"/>
    </source>
</evidence>
<dbReference type="EMBL" id="AMQN01015361">
    <property type="status" value="NOT_ANNOTATED_CDS"/>
    <property type="molecule type" value="Genomic_DNA"/>
</dbReference>
<reference evidence="4" key="1">
    <citation type="submission" date="2012-12" db="EMBL/GenBank/DDBJ databases">
        <authorList>
            <person name="Hellsten U."/>
            <person name="Grimwood J."/>
            <person name="Chapman J.A."/>
            <person name="Shapiro H."/>
            <person name="Aerts A."/>
            <person name="Otillar R.P."/>
            <person name="Terry A.Y."/>
            <person name="Boore J.L."/>
            <person name="Simakov O."/>
            <person name="Marletaz F."/>
            <person name="Cho S.-J."/>
            <person name="Edsinger-Gonzales E."/>
            <person name="Havlak P."/>
            <person name="Kuo D.-H."/>
            <person name="Larsson T."/>
            <person name="Lv J."/>
            <person name="Arendt D."/>
            <person name="Savage R."/>
            <person name="Osoegawa K."/>
            <person name="de Jong P."/>
            <person name="Lindberg D.R."/>
            <person name="Seaver E.C."/>
            <person name="Weisblat D.A."/>
            <person name="Putnam N.H."/>
            <person name="Grigoriev I.V."/>
            <person name="Rokhsar D.S."/>
        </authorList>
    </citation>
    <scope>NUCLEOTIDE SEQUENCE</scope>
    <source>
        <strain evidence="4">I ESC-2004</strain>
    </source>
</reference>
<dbReference type="Gene3D" id="3.30.710.10">
    <property type="entry name" value="Potassium Channel Kv1.1, Chain A"/>
    <property type="match status" value="1"/>
</dbReference>
<reference evidence="2 4" key="2">
    <citation type="journal article" date="2013" name="Nature">
        <title>Insights into bilaterian evolution from three spiralian genomes.</title>
        <authorList>
            <person name="Simakov O."/>
            <person name="Marletaz F."/>
            <person name="Cho S.J."/>
            <person name="Edsinger-Gonzales E."/>
            <person name="Havlak P."/>
            <person name="Hellsten U."/>
            <person name="Kuo D.H."/>
            <person name="Larsson T."/>
            <person name="Lv J."/>
            <person name="Arendt D."/>
            <person name="Savage R."/>
            <person name="Osoegawa K."/>
            <person name="de Jong P."/>
            <person name="Grimwood J."/>
            <person name="Chapman J.A."/>
            <person name="Shapiro H."/>
            <person name="Aerts A."/>
            <person name="Otillar R.P."/>
            <person name="Terry A.Y."/>
            <person name="Boore J.L."/>
            <person name="Grigoriev I.V."/>
            <person name="Lindberg D.R."/>
            <person name="Seaver E.C."/>
            <person name="Weisblat D.A."/>
            <person name="Putnam N.H."/>
            <person name="Rokhsar D.S."/>
        </authorList>
    </citation>
    <scope>NUCLEOTIDE SEQUENCE</scope>
    <source>
        <strain evidence="2 4">I ESC-2004</strain>
    </source>
</reference>
<evidence type="ECO:0000256" key="1">
    <source>
        <dbReference type="SAM" id="MobiDB-lite"/>
    </source>
</evidence>
<proteinExistence type="predicted"/>
<keyword evidence="4" id="KW-1185">Reference proteome</keyword>
<dbReference type="EMBL" id="KB311829">
    <property type="protein sequence ID" value="ELT88498.1"/>
    <property type="molecule type" value="Genomic_DNA"/>
</dbReference>
<evidence type="ECO:0008006" key="5">
    <source>
        <dbReference type="Google" id="ProtNLM"/>
    </source>
</evidence>
<reference evidence="3" key="3">
    <citation type="submission" date="2015-06" db="UniProtKB">
        <authorList>
            <consortium name="EnsemblMetazoa"/>
        </authorList>
    </citation>
    <scope>IDENTIFICATION</scope>
</reference>
<evidence type="ECO:0000313" key="3">
    <source>
        <dbReference type="EnsemblMetazoa" id="CapteP226110"/>
    </source>
</evidence>
<feature type="region of interest" description="Disordered" evidence="1">
    <location>
        <begin position="160"/>
        <end position="182"/>
    </location>
</feature>
<evidence type="ECO:0000313" key="2">
    <source>
        <dbReference type="EMBL" id="ELT88498.1"/>
    </source>
</evidence>
<feature type="compositionally biased region" description="Polar residues" evidence="1">
    <location>
        <begin position="246"/>
        <end position="257"/>
    </location>
</feature>
<dbReference type="AlphaFoldDB" id="R7T5P8"/>
<accession>R7T5P8</accession>
<dbReference type="HOGENOM" id="CLU_906883_0_0_1"/>
<gene>
    <name evidence="2" type="ORF">CAPTEDRAFT_226110</name>
</gene>
<protein>
    <recommendedName>
        <fullName evidence="5">BTB domain-containing protein</fullName>
    </recommendedName>
</protein>
<feature type="region of interest" description="Disordered" evidence="1">
    <location>
        <begin position="246"/>
        <end position="291"/>
    </location>
</feature>
<dbReference type="SUPFAM" id="SSF54695">
    <property type="entry name" value="POZ domain"/>
    <property type="match status" value="1"/>
</dbReference>
<name>R7T5P8_CAPTE</name>
<organism evidence="2">
    <name type="scientific">Capitella teleta</name>
    <name type="common">Polychaete worm</name>
    <dbReference type="NCBI Taxonomy" id="283909"/>
    <lineage>
        <taxon>Eukaryota</taxon>
        <taxon>Metazoa</taxon>
        <taxon>Spiralia</taxon>
        <taxon>Lophotrochozoa</taxon>
        <taxon>Annelida</taxon>
        <taxon>Polychaeta</taxon>
        <taxon>Sedentaria</taxon>
        <taxon>Scolecida</taxon>
        <taxon>Capitellidae</taxon>
        <taxon>Capitella</taxon>
    </lineage>
</organism>
<sequence length="307" mass="34012">MHPGKRPKLLISYAMMKQEADKQYDVEALIDGEEKTVLRVSNLMALNPVANCTSDVEIRTVDGYSLCTNSYLIAGISARLRKHIVANPRCSFTFKIRFPERVLQPILNFAVTGEITIPPDDCQEILQCAKYLDIEVINVAMGQILAELQKAQRAHLVEDQKPADDHAPVDGNPAEESRGVPIDTGFKAHDTVEALNGISHETEKVAIVNNKKRGHSPNYKKRIPLDGPDCHRKDAAVLAENNIEKTSQPGTKRSFLTLSEKEVQVGPPPKRSGGWSKDPGDPPAPRVWSPDHCISNKQMAFSPIFSY</sequence>